<dbReference type="Proteomes" id="UP000886998">
    <property type="component" value="Unassembled WGS sequence"/>
</dbReference>
<organism evidence="2 3">
    <name type="scientific">Trichonephila inaurata madagascariensis</name>
    <dbReference type="NCBI Taxonomy" id="2747483"/>
    <lineage>
        <taxon>Eukaryota</taxon>
        <taxon>Metazoa</taxon>
        <taxon>Ecdysozoa</taxon>
        <taxon>Arthropoda</taxon>
        <taxon>Chelicerata</taxon>
        <taxon>Arachnida</taxon>
        <taxon>Araneae</taxon>
        <taxon>Araneomorphae</taxon>
        <taxon>Entelegynae</taxon>
        <taxon>Araneoidea</taxon>
        <taxon>Nephilidae</taxon>
        <taxon>Trichonephila</taxon>
        <taxon>Trichonephila inaurata</taxon>
    </lineage>
</organism>
<evidence type="ECO:0000256" key="1">
    <source>
        <dbReference type="SAM" id="MobiDB-lite"/>
    </source>
</evidence>
<proteinExistence type="predicted"/>
<gene>
    <name evidence="2" type="ORF">TNIN_239681</name>
</gene>
<protein>
    <submittedName>
        <fullName evidence="2">Uncharacterized protein</fullName>
    </submittedName>
</protein>
<reference evidence="2" key="1">
    <citation type="submission" date="2020-08" db="EMBL/GenBank/DDBJ databases">
        <title>Multicomponent nature underlies the extraordinary mechanical properties of spider dragline silk.</title>
        <authorList>
            <person name="Kono N."/>
            <person name="Nakamura H."/>
            <person name="Mori M."/>
            <person name="Yoshida Y."/>
            <person name="Ohtoshi R."/>
            <person name="Malay A.D."/>
            <person name="Moran D.A.P."/>
            <person name="Tomita M."/>
            <person name="Numata K."/>
            <person name="Arakawa K."/>
        </authorList>
    </citation>
    <scope>NUCLEOTIDE SEQUENCE</scope>
</reference>
<evidence type="ECO:0000313" key="2">
    <source>
        <dbReference type="EMBL" id="GFY70848.1"/>
    </source>
</evidence>
<name>A0A8X7CJD4_9ARAC</name>
<dbReference type="EMBL" id="BMAV01018448">
    <property type="protein sequence ID" value="GFY70848.1"/>
    <property type="molecule type" value="Genomic_DNA"/>
</dbReference>
<dbReference type="AlphaFoldDB" id="A0A8X7CJD4"/>
<keyword evidence="3" id="KW-1185">Reference proteome</keyword>
<sequence length="103" mass="11617">MDLTFDNLLDMEPRKPTRPSTPTPTMIYSRQQQLAQEVDHKISKFNDIQPNFQIELANRFNVLSQEMAENLTTASASTTIQNTVNAPLPNENTLNAPTLTKTL</sequence>
<feature type="region of interest" description="Disordered" evidence="1">
    <location>
        <begin position="1"/>
        <end position="24"/>
    </location>
</feature>
<comment type="caution">
    <text evidence="2">The sequence shown here is derived from an EMBL/GenBank/DDBJ whole genome shotgun (WGS) entry which is preliminary data.</text>
</comment>
<accession>A0A8X7CJD4</accession>
<feature type="region of interest" description="Disordered" evidence="1">
    <location>
        <begin position="84"/>
        <end position="103"/>
    </location>
</feature>
<evidence type="ECO:0000313" key="3">
    <source>
        <dbReference type="Proteomes" id="UP000886998"/>
    </source>
</evidence>